<comment type="caution">
    <text evidence="3">The sequence shown here is derived from an EMBL/GenBank/DDBJ whole genome shotgun (WGS) entry which is preliminary data.</text>
</comment>
<accession>A0A9P7Y6E6</accession>
<dbReference type="EMBL" id="JAHRHY010000001">
    <property type="protein sequence ID" value="KAG9073057.1"/>
    <property type="molecule type" value="Genomic_DNA"/>
</dbReference>
<keyword evidence="4" id="KW-1185">Reference proteome</keyword>
<dbReference type="Pfam" id="PF14033">
    <property type="entry name" value="DUF4246"/>
    <property type="match status" value="1"/>
</dbReference>
<dbReference type="InterPro" id="IPR049192">
    <property type="entry name" value="DUF4246_C"/>
</dbReference>
<evidence type="ECO:0000313" key="3">
    <source>
        <dbReference type="EMBL" id="KAG9073057.1"/>
    </source>
</evidence>
<evidence type="ECO:0000313" key="4">
    <source>
        <dbReference type="Proteomes" id="UP000707451"/>
    </source>
</evidence>
<feature type="compositionally biased region" description="Acidic residues" evidence="1">
    <location>
        <begin position="22"/>
        <end position="31"/>
    </location>
</feature>
<organism evidence="3 4">
    <name type="scientific">Linnemannia hyalina</name>
    <dbReference type="NCBI Taxonomy" id="64524"/>
    <lineage>
        <taxon>Eukaryota</taxon>
        <taxon>Fungi</taxon>
        <taxon>Fungi incertae sedis</taxon>
        <taxon>Mucoromycota</taxon>
        <taxon>Mortierellomycotina</taxon>
        <taxon>Mortierellomycetes</taxon>
        <taxon>Mortierellales</taxon>
        <taxon>Mortierellaceae</taxon>
        <taxon>Linnemannia</taxon>
    </lineage>
</organism>
<dbReference type="OrthoDB" id="415532at2759"/>
<name>A0A9P7Y6E6_9FUNG</name>
<dbReference type="AlphaFoldDB" id="A0A9P7Y6E6"/>
<sequence>MAPYRLRLRGIRRETGTTTEKYDDDEGEGGDDDGKGEKPLKASKAPKEAKKPKEGKVDQWHSSMTTTWTAYLYRSPSQNSSQDRDLTPYKLKTSGKPLQVIVKLINIEITATLPKYTLEGTWRVKDLANEKIGTKHLYGIKNNDHPVTALGRDYQQTRSLPGIPQHLSAQVFSADPDTAFFFSSCFVPTQQKGWDNRPSVEEVNKKLSPEQLREVDQMADWPTDLEEAKRHRANLMVERCYFSETFNTNLLERPFSLCEHLISTFSSLPGTASK</sequence>
<dbReference type="InterPro" id="IPR025340">
    <property type="entry name" value="DUF4246"/>
</dbReference>
<protein>
    <recommendedName>
        <fullName evidence="2">DUF4246 domain-containing protein</fullName>
    </recommendedName>
</protein>
<reference evidence="3" key="1">
    <citation type="submission" date="2021-06" db="EMBL/GenBank/DDBJ databases">
        <title>Genome Sequence of Mortierella hyaline Strain SCG-10, a Cold-Adapted, Nitrate-Reducing Fungus Isolated from Soil in Minnesota, USA.</title>
        <authorList>
            <person name="Aldossari N."/>
        </authorList>
    </citation>
    <scope>NUCLEOTIDE SEQUENCE</scope>
    <source>
        <strain evidence="3">SCG-10</strain>
    </source>
</reference>
<feature type="compositionally biased region" description="Basic and acidic residues" evidence="1">
    <location>
        <begin position="32"/>
        <end position="59"/>
    </location>
</feature>
<gene>
    <name evidence="3" type="ORF">KI688_000840</name>
</gene>
<evidence type="ECO:0000259" key="2">
    <source>
        <dbReference type="Pfam" id="PF14033"/>
    </source>
</evidence>
<feature type="compositionally biased region" description="Basic residues" evidence="1">
    <location>
        <begin position="1"/>
        <end position="10"/>
    </location>
</feature>
<dbReference type="Proteomes" id="UP000707451">
    <property type="component" value="Unassembled WGS sequence"/>
</dbReference>
<dbReference type="PANTHER" id="PTHR33119:SF1">
    <property type="entry name" value="FE2OG DIOXYGENASE DOMAIN-CONTAINING PROTEIN"/>
    <property type="match status" value="1"/>
</dbReference>
<feature type="domain" description="DUF4246" evidence="2">
    <location>
        <begin position="45"/>
        <end position="140"/>
    </location>
</feature>
<dbReference type="PANTHER" id="PTHR33119">
    <property type="entry name" value="IFI3P"/>
    <property type="match status" value="1"/>
</dbReference>
<evidence type="ECO:0000256" key="1">
    <source>
        <dbReference type="SAM" id="MobiDB-lite"/>
    </source>
</evidence>
<feature type="region of interest" description="Disordered" evidence="1">
    <location>
        <begin position="1"/>
        <end position="60"/>
    </location>
</feature>
<proteinExistence type="predicted"/>